<keyword evidence="2" id="KW-1185">Reference proteome</keyword>
<gene>
    <name evidence="1" type="ORF">KZO38_03175</name>
</gene>
<accession>A0ABS6YB22</accession>
<evidence type="ECO:0000313" key="2">
    <source>
        <dbReference type="Proteomes" id="UP000788426"/>
    </source>
</evidence>
<evidence type="ECO:0008006" key="3">
    <source>
        <dbReference type="Google" id="ProtNLM"/>
    </source>
</evidence>
<dbReference type="Proteomes" id="UP000788426">
    <property type="component" value="Unassembled WGS sequence"/>
</dbReference>
<evidence type="ECO:0000313" key="1">
    <source>
        <dbReference type="EMBL" id="MBW4768764.1"/>
    </source>
</evidence>
<reference evidence="1 2" key="1">
    <citation type="submission" date="2021-07" db="EMBL/GenBank/DDBJ databases">
        <title>Genomic diversity and antimicrobial resistance of Prevotella spp. isolated from chronic lung disease airways.</title>
        <authorList>
            <person name="Webb K.A."/>
            <person name="Olagoke O.S."/>
            <person name="Baird T."/>
            <person name="Neill J."/>
            <person name="Pham A."/>
            <person name="Wells T.J."/>
            <person name="Ramsay K.A."/>
            <person name="Bell S.C."/>
            <person name="Sarovich D.S."/>
            <person name="Price E.P."/>
        </authorList>
    </citation>
    <scope>NUCLEOTIDE SEQUENCE [LARGE SCALE GENOMIC DNA]</scope>
    <source>
        <strain evidence="1 2">SCHI0011.S.12</strain>
    </source>
</reference>
<dbReference type="EMBL" id="JAHXCT010000002">
    <property type="protein sequence ID" value="MBW4768764.1"/>
    <property type="molecule type" value="Genomic_DNA"/>
</dbReference>
<comment type="caution">
    <text evidence="1">The sequence shown here is derived from an EMBL/GenBank/DDBJ whole genome shotgun (WGS) entry which is preliminary data.</text>
</comment>
<name>A0ABS6YB22_9BACT</name>
<protein>
    <recommendedName>
        <fullName evidence="3">Phospholipase</fullName>
    </recommendedName>
</protein>
<sequence length="130" mass="14691">MLILILSLVVLGCFAALLGLISHKKTGKDDVILEGSGSCSTCNGDDEHCIHDCILEAAVKEVEYFDDENLDAFIGRESDSYTEKEIEQFREILYTMNQKEVADWNRSLTIRGINIPNDLKDEMIMMIENN</sequence>
<proteinExistence type="predicted"/>
<dbReference type="RefSeq" id="WP_219479800.1">
    <property type="nucleotide sequence ID" value="NZ_CAJZHJ010000002.1"/>
</dbReference>
<organism evidence="1 2">
    <name type="scientific">Hoylesella nanceiensis</name>
    <dbReference type="NCBI Taxonomy" id="425941"/>
    <lineage>
        <taxon>Bacteria</taxon>
        <taxon>Pseudomonadati</taxon>
        <taxon>Bacteroidota</taxon>
        <taxon>Bacteroidia</taxon>
        <taxon>Bacteroidales</taxon>
        <taxon>Prevotellaceae</taxon>
        <taxon>Hoylesella</taxon>
    </lineage>
</organism>